<accession>A0A7W7W2C0</accession>
<proteinExistence type="predicted"/>
<evidence type="ECO:0000313" key="2">
    <source>
        <dbReference type="Proteomes" id="UP000523007"/>
    </source>
</evidence>
<protein>
    <submittedName>
        <fullName evidence="1">Uncharacterized protein</fullName>
    </submittedName>
</protein>
<name>A0A7W7W2C0_9ACTN</name>
<reference evidence="1 2" key="1">
    <citation type="submission" date="2020-08" db="EMBL/GenBank/DDBJ databases">
        <title>Sequencing the genomes of 1000 actinobacteria strains.</title>
        <authorList>
            <person name="Klenk H.-P."/>
        </authorList>
    </citation>
    <scope>NUCLEOTIDE SEQUENCE [LARGE SCALE GENOMIC DNA]</scope>
    <source>
        <strain evidence="1 2">DSM 102030</strain>
    </source>
</reference>
<dbReference type="AlphaFoldDB" id="A0A7W7W2C0"/>
<organism evidence="1 2">
    <name type="scientific">Lipingzhangella halophila</name>
    <dbReference type="NCBI Taxonomy" id="1783352"/>
    <lineage>
        <taxon>Bacteria</taxon>
        <taxon>Bacillati</taxon>
        <taxon>Actinomycetota</taxon>
        <taxon>Actinomycetes</taxon>
        <taxon>Streptosporangiales</taxon>
        <taxon>Nocardiopsidaceae</taxon>
        <taxon>Lipingzhangella</taxon>
    </lineage>
</organism>
<dbReference type="EMBL" id="JACHJT010000001">
    <property type="protein sequence ID" value="MBB4931842.1"/>
    <property type="molecule type" value="Genomic_DNA"/>
</dbReference>
<sequence length="37" mass="3946">MHHQQGHAAGGDLAPVVVEDIDTAVEEVQLNLARVLL</sequence>
<gene>
    <name evidence="1" type="ORF">F4561_002662</name>
</gene>
<dbReference type="Proteomes" id="UP000523007">
    <property type="component" value="Unassembled WGS sequence"/>
</dbReference>
<evidence type="ECO:0000313" key="1">
    <source>
        <dbReference type="EMBL" id="MBB4931842.1"/>
    </source>
</evidence>
<keyword evidence="2" id="KW-1185">Reference proteome</keyword>
<comment type="caution">
    <text evidence="1">The sequence shown here is derived from an EMBL/GenBank/DDBJ whole genome shotgun (WGS) entry which is preliminary data.</text>
</comment>